<name>A0AAU2VCR2_9ACTN</name>
<proteinExistence type="predicted"/>
<organism evidence="1">
    <name type="scientific">Streptomyces sp. NBC_00003</name>
    <dbReference type="NCBI Taxonomy" id="2903608"/>
    <lineage>
        <taxon>Bacteria</taxon>
        <taxon>Bacillati</taxon>
        <taxon>Actinomycetota</taxon>
        <taxon>Actinomycetes</taxon>
        <taxon>Kitasatosporales</taxon>
        <taxon>Streptomycetaceae</taxon>
        <taxon>Streptomyces</taxon>
    </lineage>
</organism>
<accession>A0AAU2VCR2</accession>
<gene>
    <name evidence="1" type="ORF">OG549_34250</name>
</gene>
<evidence type="ECO:0000313" key="1">
    <source>
        <dbReference type="EMBL" id="WTW65305.1"/>
    </source>
</evidence>
<protein>
    <submittedName>
        <fullName evidence="1">Uncharacterized protein</fullName>
    </submittedName>
</protein>
<reference evidence="1" key="1">
    <citation type="submission" date="2022-10" db="EMBL/GenBank/DDBJ databases">
        <title>The complete genomes of actinobacterial strains from the NBC collection.</title>
        <authorList>
            <person name="Joergensen T.S."/>
            <person name="Alvarez Arevalo M."/>
            <person name="Sterndorff E.B."/>
            <person name="Faurdal D."/>
            <person name="Vuksanovic O."/>
            <person name="Mourched A.-S."/>
            <person name="Charusanti P."/>
            <person name="Shaw S."/>
            <person name="Blin K."/>
            <person name="Weber T."/>
        </authorList>
    </citation>
    <scope>NUCLEOTIDE SEQUENCE</scope>
    <source>
        <strain evidence="1">NBC_00003</strain>
    </source>
</reference>
<dbReference type="EMBL" id="CP108318">
    <property type="protein sequence ID" value="WTW65305.1"/>
    <property type="molecule type" value="Genomic_DNA"/>
</dbReference>
<sequence>MTLDIPQASTDAAQFLKFAAQRSELLRDQPARAEELLHQAPNL</sequence>
<dbReference type="AlphaFoldDB" id="A0AAU2VCR2"/>